<gene>
    <name evidence="3" type="ORF">CR152_29130</name>
</gene>
<keyword evidence="1" id="KW-0732">Signal</keyword>
<reference evidence="3" key="1">
    <citation type="submission" date="2017-10" db="EMBL/GenBank/DDBJ databases">
        <title>Massilia psychrophilum sp. nov., a novel purple-pigmented bacterium isolated from Tianshan glacier, Xinjiang Municipality, China.</title>
        <authorList>
            <person name="Wang H."/>
        </authorList>
    </citation>
    <scope>NUCLEOTIDE SEQUENCE [LARGE SCALE GENOMIC DNA]</scope>
    <source>
        <strain evidence="3">B2</strain>
    </source>
</reference>
<dbReference type="CDD" id="cd08545">
    <property type="entry name" value="YcnI_like"/>
    <property type="match status" value="1"/>
</dbReference>
<feature type="chain" id="PRO_5013675917" description="YncI copper-binding domain-containing protein" evidence="1">
    <location>
        <begin position="20"/>
        <end position="153"/>
    </location>
</feature>
<organism evidence="3 4">
    <name type="scientific">Massilia violaceinigra</name>
    <dbReference type="NCBI Taxonomy" id="2045208"/>
    <lineage>
        <taxon>Bacteria</taxon>
        <taxon>Pseudomonadati</taxon>
        <taxon>Pseudomonadota</taxon>
        <taxon>Betaproteobacteria</taxon>
        <taxon>Burkholderiales</taxon>
        <taxon>Oxalobacteraceae</taxon>
        <taxon>Telluria group</taxon>
        <taxon>Massilia</taxon>
    </lineage>
</organism>
<sequence>MNIRILFACAALAAPLAHAHVTLEQASANAGAYQKLTFRVGHGCKGSPTHTLTVTLPQGISGAKPMPKAGWIISGTAGQVTWKGGPLPDAHFDEFAMQVKLPATVGKHYFKVTQLCDEGRLDWDAIPDASGAKLASPAPVLEILPAAAGAPHH</sequence>
<dbReference type="InterPro" id="IPR012533">
    <property type="entry name" value="YcnI-copper_dom"/>
</dbReference>
<dbReference type="RefSeq" id="WP_099882899.1">
    <property type="nucleotide sequence ID" value="NZ_CP024608.1"/>
</dbReference>
<feature type="domain" description="YncI copper-binding" evidence="2">
    <location>
        <begin position="20"/>
        <end position="75"/>
    </location>
</feature>
<feature type="domain" description="YncI copper-binding" evidence="2">
    <location>
        <begin position="76"/>
        <end position="143"/>
    </location>
</feature>
<evidence type="ECO:0000313" key="4">
    <source>
        <dbReference type="Proteomes" id="UP000229897"/>
    </source>
</evidence>
<dbReference type="OrthoDB" id="9796962at2"/>
<proteinExistence type="predicted"/>
<keyword evidence="4" id="KW-1185">Reference proteome</keyword>
<dbReference type="KEGG" id="mass:CR152_29130"/>
<dbReference type="Gene3D" id="2.60.40.2230">
    <property type="entry name" value="Uncharacterised protein YcnI-like PF07987, DUF1775"/>
    <property type="match status" value="1"/>
</dbReference>
<accession>A0A2D2DW12</accession>
<dbReference type="Pfam" id="PF07987">
    <property type="entry name" value="DUF1775"/>
    <property type="match status" value="2"/>
</dbReference>
<feature type="signal peptide" evidence="1">
    <location>
        <begin position="1"/>
        <end position="19"/>
    </location>
</feature>
<protein>
    <recommendedName>
        <fullName evidence="2">YncI copper-binding domain-containing protein</fullName>
    </recommendedName>
</protein>
<dbReference type="InterPro" id="IPR038507">
    <property type="entry name" value="YcnI-like_sf"/>
</dbReference>
<dbReference type="EMBL" id="CP024608">
    <property type="protein sequence ID" value="ATQ79173.1"/>
    <property type="molecule type" value="Genomic_DNA"/>
</dbReference>
<name>A0A2D2DW12_9BURK</name>
<dbReference type="AlphaFoldDB" id="A0A2D2DW12"/>
<evidence type="ECO:0000313" key="3">
    <source>
        <dbReference type="EMBL" id="ATQ79173.1"/>
    </source>
</evidence>
<dbReference type="Proteomes" id="UP000229897">
    <property type="component" value="Chromosome"/>
</dbReference>
<evidence type="ECO:0000259" key="2">
    <source>
        <dbReference type="Pfam" id="PF07987"/>
    </source>
</evidence>
<evidence type="ECO:0000256" key="1">
    <source>
        <dbReference type="SAM" id="SignalP"/>
    </source>
</evidence>